<feature type="transmembrane region" description="Helical" evidence="1">
    <location>
        <begin position="12"/>
        <end position="32"/>
    </location>
</feature>
<proteinExistence type="predicted"/>
<dbReference type="PANTHER" id="PTHR34473">
    <property type="entry name" value="UPF0699 TRANSMEMBRANE PROTEIN YDBS"/>
    <property type="match status" value="1"/>
</dbReference>
<feature type="transmembrane region" description="Helical" evidence="1">
    <location>
        <begin position="183"/>
        <end position="204"/>
    </location>
</feature>
<organism evidence="3 4">
    <name type="scientific">Bacillus spongiae</name>
    <dbReference type="NCBI Taxonomy" id="2683610"/>
    <lineage>
        <taxon>Bacteria</taxon>
        <taxon>Bacillati</taxon>
        <taxon>Bacillota</taxon>
        <taxon>Bacilli</taxon>
        <taxon>Bacillales</taxon>
        <taxon>Bacillaceae</taxon>
        <taxon>Bacillus</taxon>
    </lineage>
</organism>
<evidence type="ECO:0000256" key="1">
    <source>
        <dbReference type="SAM" id="Phobius"/>
    </source>
</evidence>
<protein>
    <submittedName>
        <fullName evidence="3">PH domain-containing protein</fullName>
    </submittedName>
</protein>
<keyword evidence="1" id="KW-0812">Transmembrane</keyword>
<feature type="transmembrane region" description="Helical" evidence="1">
    <location>
        <begin position="224"/>
        <end position="245"/>
    </location>
</feature>
<sequence>MIDVKHYNPLLILFNLRKLVKNSIFIFIYLFVIKMGSESTFIQYGRLIFLLCIGVTIVSIIIKWLTHTYQLDETSFHLYKGLFKKTKQTIPFSKIQNVNRHTSILHRIFNVTSLSFETGTAGKDGTVEFEVISRTEADKMEEYISRKSIDELAQPETKNEENELTLSNRTLHFKPTKVDLLKASFTSLSFFVLIPLIISTYFSVDDMFDVEGKVVGLFSAIFNSWWVVMIMMIVLIVASISFGMLRTFLKYGKYEIYSDDDRIYISKGIIDETAFSISKEKVQAIEINQSIMKRLFGLAEVKLTSAGSIKSGGEGLEINSLYPFLPISRVEDLLLDILPTYKVTQKMVKLPYKALFIRMLKPSWVWIIATIALGYFKPDFLGNEQSWWILSLVLFVIIYVSRWLDFTNTSYILNNNFIQLKSGSLTTSLFVSKREKIIEVQVTCNKFQKLLGLASIEITNRAKPVRKTGISDIPLEFADLFYRWYIDRKQDIEVE</sequence>
<feature type="transmembrane region" description="Helical" evidence="1">
    <location>
        <begin position="355"/>
        <end position="375"/>
    </location>
</feature>
<comment type="caution">
    <text evidence="3">The sequence shown here is derived from an EMBL/GenBank/DDBJ whole genome shotgun (WGS) entry which is preliminary data.</text>
</comment>
<dbReference type="Pfam" id="PF03703">
    <property type="entry name" value="bPH_2"/>
    <property type="match status" value="3"/>
</dbReference>
<dbReference type="EMBL" id="JBBAXC010000014">
    <property type="protein sequence ID" value="MEI5908636.1"/>
    <property type="molecule type" value="Genomic_DNA"/>
</dbReference>
<evidence type="ECO:0000259" key="2">
    <source>
        <dbReference type="Pfam" id="PF03703"/>
    </source>
</evidence>
<dbReference type="PANTHER" id="PTHR34473:SF2">
    <property type="entry name" value="UPF0699 TRANSMEMBRANE PROTEIN YDBT"/>
    <property type="match status" value="1"/>
</dbReference>
<keyword evidence="1" id="KW-1133">Transmembrane helix</keyword>
<name>A0ABU8HHJ5_9BACI</name>
<evidence type="ECO:0000313" key="3">
    <source>
        <dbReference type="EMBL" id="MEI5908636.1"/>
    </source>
</evidence>
<evidence type="ECO:0000313" key="4">
    <source>
        <dbReference type="Proteomes" id="UP001312865"/>
    </source>
</evidence>
<keyword evidence="1" id="KW-0472">Membrane</keyword>
<reference evidence="3 4" key="1">
    <citation type="journal article" date="2018" name="J. Microbiol.">
        <title>Bacillus spongiae sp. nov., isolated from sponge of Jeju Island.</title>
        <authorList>
            <person name="Lee G.E."/>
            <person name="Im W.T."/>
            <person name="Park J.S."/>
        </authorList>
    </citation>
    <scope>NUCLEOTIDE SEQUENCE [LARGE SCALE GENOMIC DNA]</scope>
    <source>
        <strain evidence="3 4">135PIL107-10</strain>
    </source>
</reference>
<keyword evidence="4" id="KW-1185">Reference proteome</keyword>
<dbReference type="InterPro" id="IPR005182">
    <property type="entry name" value="YdbS-like_PH"/>
</dbReference>
<dbReference type="PIRSF" id="PIRSF026631">
    <property type="entry name" value="UCP026631"/>
    <property type="match status" value="1"/>
</dbReference>
<dbReference type="RefSeq" id="WP_336588081.1">
    <property type="nucleotide sequence ID" value="NZ_JBBAXC010000014.1"/>
</dbReference>
<accession>A0ABU8HHJ5</accession>
<feature type="transmembrane region" description="Helical" evidence="1">
    <location>
        <begin position="387"/>
        <end position="404"/>
    </location>
</feature>
<gene>
    <name evidence="3" type="ORF">WAK64_16430</name>
</gene>
<feature type="domain" description="YdbS-like PH" evidence="2">
    <location>
        <begin position="64"/>
        <end position="144"/>
    </location>
</feature>
<dbReference type="InterPro" id="IPR014529">
    <property type="entry name" value="UCP026631"/>
</dbReference>
<dbReference type="Proteomes" id="UP001312865">
    <property type="component" value="Unassembled WGS sequence"/>
</dbReference>
<feature type="transmembrane region" description="Helical" evidence="1">
    <location>
        <begin position="44"/>
        <end position="65"/>
    </location>
</feature>
<feature type="domain" description="YdbS-like PH" evidence="2">
    <location>
        <begin position="407"/>
        <end position="484"/>
    </location>
</feature>
<feature type="domain" description="YdbS-like PH" evidence="2">
    <location>
        <begin position="254"/>
        <end position="334"/>
    </location>
</feature>